<keyword evidence="5 8" id="KW-0812">Transmembrane</keyword>
<comment type="similarity">
    <text evidence="2">Belongs to the binding-protein-dependent transport system permease family. CysTW subfamily.</text>
</comment>
<dbReference type="EMBL" id="SFCC01000012">
    <property type="protein sequence ID" value="RZQ61502.1"/>
    <property type="molecule type" value="Genomic_DNA"/>
</dbReference>
<feature type="transmembrane region" description="Helical" evidence="8">
    <location>
        <begin position="159"/>
        <end position="186"/>
    </location>
</feature>
<dbReference type="PANTHER" id="PTHR42929:SF1">
    <property type="entry name" value="INNER MEMBRANE ABC TRANSPORTER PERMEASE PROTEIN YDCU-RELATED"/>
    <property type="match status" value="1"/>
</dbReference>
<proteinExistence type="inferred from homology"/>
<keyword evidence="6 8" id="KW-1133">Transmembrane helix</keyword>
<dbReference type="Pfam" id="PF00528">
    <property type="entry name" value="BPD_transp_1"/>
    <property type="match status" value="1"/>
</dbReference>
<dbReference type="GO" id="GO:0005886">
    <property type="term" value="C:plasma membrane"/>
    <property type="evidence" value="ECO:0007669"/>
    <property type="project" value="UniProtKB-SubCell"/>
</dbReference>
<dbReference type="AlphaFoldDB" id="A0A4Q7J4B7"/>
<dbReference type="OrthoDB" id="9808619at2"/>
<dbReference type="PANTHER" id="PTHR42929">
    <property type="entry name" value="INNER MEMBRANE ABC TRANSPORTER PERMEASE PROTEIN YDCU-RELATED-RELATED"/>
    <property type="match status" value="1"/>
</dbReference>
<evidence type="ECO:0000256" key="3">
    <source>
        <dbReference type="ARBA" id="ARBA00022448"/>
    </source>
</evidence>
<feature type="transmembrane region" description="Helical" evidence="8">
    <location>
        <begin position="207"/>
        <end position="234"/>
    </location>
</feature>
<dbReference type="PROSITE" id="PS50928">
    <property type="entry name" value="ABC_TM1"/>
    <property type="match status" value="1"/>
</dbReference>
<evidence type="ECO:0000256" key="8">
    <source>
        <dbReference type="RuleBase" id="RU363032"/>
    </source>
</evidence>
<evidence type="ECO:0000256" key="6">
    <source>
        <dbReference type="ARBA" id="ARBA00022989"/>
    </source>
</evidence>
<feature type="transmembrane region" description="Helical" evidence="8">
    <location>
        <begin position="27"/>
        <end position="48"/>
    </location>
</feature>
<dbReference type="CDD" id="cd06261">
    <property type="entry name" value="TM_PBP2"/>
    <property type="match status" value="1"/>
</dbReference>
<evidence type="ECO:0000256" key="1">
    <source>
        <dbReference type="ARBA" id="ARBA00004651"/>
    </source>
</evidence>
<dbReference type="InterPro" id="IPR035906">
    <property type="entry name" value="MetI-like_sf"/>
</dbReference>
<dbReference type="RefSeq" id="WP_130477805.1">
    <property type="nucleotide sequence ID" value="NZ_SFCC01000012.1"/>
</dbReference>
<comment type="caution">
    <text evidence="10">The sequence shown here is derived from an EMBL/GenBank/DDBJ whole genome shotgun (WGS) entry which is preliminary data.</text>
</comment>
<evidence type="ECO:0000256" key="4">
    <source>
        <dbReference type="ARBA" id="ARBA00022475"/>
    </source>
</evidence>
<keyword evidence="7 8" id="KW-0472">Membrane</keyword>
<feature type="transmembrane region" description="Helical" evidence="8">
    <location>
        <begin position="269"/>
        <end position="288"/>
    </location>
</feature>
<keyword evidence="3 8" id="KW-0813">Transport</keyword>
<comment type="subcellular location">
    <subcellularLocation>
        <location evidence="1 8">Cell membrane</location>
        <topology evidence="1 8">Multi-pass membrane protein</topology>
    </subcellularLocation>
</comment>
<organism evidence="10 11">
    <name type="scientific">Amycolatopsis suaedae</name>
    <dbReference type="NCBI Taxonomy" id="2510978"/>
    <lineage>
        <taxon>Bacteria</taxon>
        <taxon>Bacillati</taxon>
        <taxon>Actinomycetota</taxon>
        <taxon>Actinomycetes</taxon>
        <taxon>Pseudonocardiales</taxon>
        <taxon>Pseudonocardiaceae</taxon>
        <taxon>Amycolatopsis</taxon>
    </lineage>
</organism>
<evidence type="ECO:0000313" key="11">
    <source>
        <dbReference type="Proteomes" id="UP000292003"/>
    </source>
</evidence>
<dbReference type="GO" id="GO:0055085">
    <property type="term" value="P:transmembrane transport"/>
    <property type="evidence" value="ECO:0007669"/>
    <property type="project" value="InterPro"/>
</dbReference>
<keyword evidence="4" id="KW-1003">Cell membrane</keyword>
<evidence type="ECO:0000256" key="7">
    <source>
        <dbReference type="ARBA" id="ARBA00023136"/>
    </source>
</evidence>
<dbReference type="Proteomes" id="UP000292003">
    <property type="component" value="Unassembled WGS sequence"/>
</dbReference>
<name>A0A4Q7J4B7_9PSEU</name>
<dbReference type="SUPFAM" id="SSF161098">
    <property type="entry name" value="MetI-like"/>
    <property type="match status" value="1"/>
</dbReference>
<evidence type="ECO:0000256" key="2">
    <source>
        <dbReference type="ARBA" id="ARBA00007069"/>
    </source>
</evidence>
<evidence type="ECO:0000259" key="9">
    <source>
        <dbReference type="PROSITE" id="PS50928"/>
    </source>
</evidence>
<feature type="transmembrane region" description="Helical" evidence="8">
    <location>
        <begin position="80"/>
        <end position="102"/>
    </location>
</feature>
<accession>A0A4Q7J4B7</accession>
<feature type="domain" description="ABC transmembrane type-1" evidence="9">
    <location>
        <begin position="80"/>
        <end position="285"/>
    </location>
</feature>
<evidence type="ECO:0000313" key="10">
    <source>
        <dbReference type="EMBL" id="RZQ61502.1"/>
    </source>
</evidence>
<protein>
    <submittedName>
        <fullName evidence="10">Sugar ABC transporter permease</fullName>
    </submittedName>
</protein>
<gene>
    <name evidence="10" type="ORF">EWH70_24350</name>
</gene>
<sequence>MTTGTLAGAESRRRSWRAALAERGVDTVLLLLIPAVAVIAMLFLYPYVYGLMISLQPLEGGSAFANYESFFSDPYLRETIWYTLRLALPAAVVSVAFAFPLAYRMRRAFRGRTLIIGLFVLPMTFGSVLLAAGMTQIFAPNGWINLSLDAIGLPRGSFLYNYTGTFIALLLSTVPFSFLLLVGMFAAVDRRIEDAAATLGAGPAARFWHVLFPLMVPGLMTALTLAIVEAFAVFPSAVLIGQPDNATHVMSIPLYQAAQQRFDYGNASAIAVVMTVVELVVLGVLFGIRSRLYAGPSASGKG</sequence>
<keyword evidence="11" id="KW-1185">Reference proteome</keyword>
<feature type="transmembrane region" description="Helical" evidence="8">
    <location>
        <begin position="114"/>
        <end position="139"/>
    </location>
</feature>
<dbReference type="InterPro" id="IPR000515">
    <property type="entry name" value="MetI-like"/>
</dbReference>
<evidence type="ECO:0000256" key="5">
    <source>
        <dbReference type="ARBA" id="ARBA00022692"/>
    </source>
</evidence>
<reference evidence="10 11" key="1">
    <citation type="submission" date="2019-02" db="EMBL/GenBank/DDBJ databases">
        <title>Draft genome sequence of Amycolatopsis sp. 8-3EHSu isolated from roots of Suaeda maritima.</title>
        <authorList>
            <person name="Duangmal K."/>
            <person name="Chantavorakit T."/>
        </authorList>
    </citation>
    <scope>NUCLEOTIDE SEQUENCE [LARGE SCALE GENOMIC DNA]</scope>
    <source>
        <strain evidence="10 11">8-3EHSu</strain>
    </source>
</reference>
<dbReference type="Gene3D" id="1.10.3720.10">
    <property type="entry name" value="MetI-like"/>
    <property type="match status" value="1"/>
</dbReference>